<dbReference type="GO" id="GO:0004601">
    <property type="term" value="F:peroxidase activity"/>
    <property type="evidence" value="ECO:0007669"/>
    <property type="project" value="UniProtKB-KW"/>
</dbReference>
<evidence type="ECO:0000256" key="1">
    <source>
        <dbReference type="ARBA" id="ARBA00006926"/>
    </source>
</evidence>
<dbReference type="PROSITE" id="PS51355">
    <property type="entry name" value="GLUTATHIONE_PEROXID_3"/>
    <property type="match status" value="1"/>
</dbReference>
<dbReference type="PANTHER" id="PTHR11592">
    <property type="entry name" value="GLUTATHIONE PEROXIDASE"/>
    <property type="match status" value="1"/>
</dbReference>
<dbReference type="Gene3D" id="3.40.30.10">
    <property type="entry name" value="Glutaredoxin"/>
    <property type="match status" value="1"/>
</dbReference>
<dbReference type="InterPro" id="IPR036249">
    <property type="entry name" value="Thioredoxin-like_sf"/>
</dbReference>
<evidence type="ECO:0000256" key="4">
    <source>
        <dbReference type="SAM" id="SignalP"/>
    </source>
</evidence>
<protein>
    <recommendedName>
        <fullName evidence="7">Glutathione peroxidase</fullName>
    </recommendedName>
</protein>
<dbReference type="EMBL" id="AGNL01003216">
    <property type="protein sequence ID" value="EJK74972.1"/>
    <property type="molecule type" value="Genomic_DNA"/>
</dbReference>
<dbReference type="Proteomes" id="UP000266841">
    <property type="component" value="Unassembled WGS sequence"/>
</dbReference>
<organism evidence="5 6">
    <name type="scientific">Thalassiosira oceanica</name>
    <name type="common">Marine diatom</name>
    <dbReference type="NCBI Taxonomy" id="159749"/>
    <lineage>
        <taxon>Eukaryota</taxon>
        <taxon>Sar</taxon>
        <taxon>Stramenopiles</taxon>
        <taxon>Ochrophyta</taxon>
        <taxon>Bacillariophyta</taxon>
        <taxon>Coscinodiscophyceae</taxon>
        <taxon>Thalassiosirophycidae</taxon>
        <taxon>Thalassiosirales</taxon>
        <taxon>Thalassiosiraceae</taxon>
        <taxon>Thalassiosira</taxon>
    </lineage>
</organism>
<dbReference type="GO" id="GO:0006979">
    <property type="term" value="P:response to oxidative stress"/>
    <property type="evidence" value="ECO:0007669"/>
    <property type="project" value="InterPro"/>
</dbReference>
<dbReference type="OrthoDB" id="446890at2759"/>
<keyword evidence="2" id="KW-0575">Peroxidase</keyword>
<comment type="caution">
    <text evidence="5">The sequence shown here is derived from an EMBL/GenBank/DDBJ whole genome shotgun (WGS) entry which is preliminary data.</text>
</comment>
<dbReference type="PANTHER" id="PTHR11592:SF132">
    <property type="entry name" value="GLUTATHIONE PEROXIDASE 7, CHLOROPLASTIC-RELATED"/>
    <property type="match status" value="1"/>
</dbReference>
<feature type="signal peptide" evidence="4">
    <location>
        <begin position="1"/>
        <end position="23"/>
    </location>
</feature>
<proteinExistence type="inferred from homology"/>
<feature type="chain" id="PRO_5003838159" description="Glutathione peroxidase" evidence="4">
    <location>
        <begin position="24"/>
        <end position="263"/>
    </location>
</feature>
<dbReference type="Pfam" id="PF00255">
    <property type="entry name" value="GSHPx"/>
    <property type="match status" value="1"/>
</dbReference>
<comment type="similarity">
    <text evidence="1">Belongs to the glutathione peroxidase family.</text>
</comment>
<evidence type="ECO:0000313" key="6">
    <source>
        <dbReference type="Proteomes" id="UP000266841"/>
    </source>
</evidence>
<evidence type="ECO:0000256" key="2">
    <source>
        <dbReference type="ARBA" id="ARBA00022559"/>
    </source>
</evidence>
<dbReference type="eggNOG" id="KOG1651">
    <property type="taxonomic scope" value="Eukaryota"/>
</dbReference>
<gene>
    <name evidence="5" type="ORF">THAOC_03318</name>
</gene>
<evidence type="ECO:0000256" key="3">
    <source>
        <dbReference type="ARBA" id="ARBA00023002"/>
    </source>
</evidence>
<name>K0TPV8_THAOC</name>
<reference evidence="5 6" key="1">
    <citation type="journal article" date="2012" name="Genome Biol.">
        <title>Genome and low-iron response of an oceanic diatom adapted to chronic iron limitation.</title>
        <authorList>
            <person name="Lommer M."/>
            <person name="Specht M."/>
            <person name="Roy A.S."/>
            <person name="Kraemer L."/>
            <person name="Andreson R."/>
            <person name="Gutowska M.A."/>
            <person name="Wolf J."/>
            <person name="Bergner S.V."/>
            <person name="Schilhabel M.B."/>
            <person name="Klostermeier U.C."/>
            <person name="Beiko R.G."/>
            <person name="Rosenstiel P."/>
            <person name="Hippler M."/>
            <person name="Laroche J."/>
        </authorList>
    </citation>
    <scope>NUCLEOTIDE SEQUENCE [LARGE SCALE GENOMIC DNA]</scope>
    <source>
        <strain evidence="5 6">CCMP1005</strain>
    </source>
</reference>
<keyword evidence="6" id="KW-1185">Reference proteome</keyword>
<sequence length="263" mass="29057">MRSNSFITGLAPSLALLCHRALAAKWGNCDTWAEKGECHLNPRYMLDKCADACARQAEVEAVHAVEIETKIGHIETFFDLEAEDIENNVITFDKFKGEVTVITNVASYCGGGGYLYDPNVSEGYTEDHYRGLVELNRRFRGSTVALNILTFPCDQFGNGHAKEKEAAELLGDSEYEMCPGIKKYATREGAEFTMMNKVDVNGLHAHHVYHFLKKAAGPPHIGWNFATYYIISPEGTVQSLLNVNPMDLVDPILEAMGGGTSEL</sequence>
<dbReference type="AlphaFoldDB" id="K0TPV8"/>
<evidence type="ECO:0000313" key="5">
    <source>
        <dbReference type="EMBL" id="EJK74972.1"/>
    </source>
</evidence>
<accession>K0TPV8</accession>
<dbReference type="InterPro" id="IPR000889">
    <property type="entry name" value="Glutathione_peroxidase"/>
</dbReference>
<keyword evidence="3" id="KW-0560">Oxidoreductase</keyword>
<dbReference type="SUPFAM" id="SSF52833">
    <property type="entry name" value="Thioredoxin-like"/>
    <property type="match status" value="1"/>
</dbReference>
<keyword evidence="4" id="KW-0732">Signal</keyword>
<evidence type="ECO:0008006" key="7">
    <source>
        <dbReference type="Google" id="ProtNLM"/>
    </source>
</evidence>